<keyword evidence="2" id="KW-0812">Transmembrane</keyword>
<dbReference type="PANTHER" id="PTHR31737">
    <property type="entry name" value="PROTEIN TOS1"/>
    <property type="match status" value="1"/>
</dbReference>
<comment type="caution">
    <text evidence="3">The sequence shown here is derived from an EMBL/GenBank/DDBJ whole genome shotgun (WGS) entry which is preliminary data.</text>
</comment>
<evidence type="ECO:0000256" key="2">
    <source>
        <dbReference type="SAM" id="Phobius"/>
    </source>
</evidence>
<gene>
    <name evidence="3" type="ORF">ACHHYP_03516</name>
</gene>
<reference evidence="3 4" key="1">
    <citation type="journal article" date="2014" name="Genome Biol. Evol.">
        <title>The secreted proteins of Achlya hypogyna and Thraustotheca clavata identify the ancestral oomycete secretome and reveal gene acquisitions by horizontal gene transfer.</title>
        <authorList>
            <person name="Misner I."/>
            <person name="Blouin N."/>
            <person name="Leonard G."/>
            <person name="Richards T.A."/>
            <person name="Lane C.E."/>
        </authorList>
    </citation>
    <scope>NUCLEOTIDE SEQUENCE [LARGE SCALE GENOMIC DNA]</scope>
    <source>
        <strain evidence="3 4">ATCC 48635</strain>
    </source>
</reference>
<proteinExistence type="predicted"/>
<dbReference type="PANTHER" id="PTHR31737:SF2">
    <property type="entry name" value="PROTEIN TOS1"/>
    <property type="match status" value="1"/>
</dbReference>
<keyword evidence="2" id="KW-0472">Membrane</keyword>
<keyword evidence="2" id="KW-1133">Transmembrane helix</keyword>
<accession>A0A1V9Z3N1</accession>
<dbReference type="STRING" id="1202772.A0A1V9Z3N1"/>
<dbReference type="Proteomes" id="UP000243579">
    <property type="component" value="Unassembled WGS sequence"/>
</dbReference>
<name>A0A1V9Z3N1_ACHHY</name>
<feature type="transmembrane region" description="Helical" evidence="2">
    <location>
        <begin position="89"/>
        <end position="110"/>
    </location>
</feature>
<dbReference type="EMBL" id="JNBR01000453">
    <property type="protein sequence ID" value="OQR92551.1"/>
    <property type="molecule type" value="Genomic_DNA"/>
</dbReference>
<feature type="region of interest" description="Disordered" evidence="1">
    <location>
        <begin position="1"/>
        <end position="39"/>
    </location>
</feature>
<organism evidence="3 4">
    <name type="scientific">Achlya hypogyna</name>
    <name type="common">Oomycete</name>
    <name type="synonym">Protoachlya hypogyna</name>
    <dbReference type="NCBI Taxonomy" id="1202772"/>
    <lineage>
        <taxon>Eukaryota</taxon>
        <taxon>Sar</taxon>
        <taxon>Stramenopiles</taxon>
        <taxon>Oomycota</taxon>
        <taxon>Saprolegniomycetes</taxon>
        <taxon>Saprolegniales</taxon>
        <taxon>Achlyaceae</taxon>
        <taxon>Achlya</taxon>
    </lineage>
</organism>
<keyword evidence="4" id="KW-1185">Reference proteome</keyword>
<dbReference type="OrthoDB" id="67847at2759"/>
<protein>
    <submittedName>
        <fullName evidence="3">Uncharacterized protein</fullName>
    </submittedName>
</protein>
<feature type="compositionally biased region" description="Low complexity" evidence="1">
    <location>
        <begin position="1"/>
        <end position="15"/>
    </location>
</feature>
<evidence type="ECO:0000313" key="3">
    <source>
        <dbReference type="EMBL" id="OQR92551.1"/>
    </source>
</evidence>
<dbReference type="AlphaFoldDB" id="A0A1V9Z3N1"/>
<dbReference type="SUPFAM" id="SSF49870">
    <property type="entry name" value="Osmotin, thaumatin-like protein"/>
    <property type="match status" value="1"/>
</dbReference>
<dbReference type="InterPro" id="IPR037176">
    <property type="entry name" value="Osmotin/thaumatin-like_sf"/>
</dbReference>
<evidence type="ECO:0000256" key="1">
    <source>
        <dbReference type="SAM" id="MobiDB-lite"/>
    </source>
</evidence>
<evidence type="ECO:0000313" key="4">
    <source>
        <dbReference type="Proteomes" id="UP000243579"/>
    </source>
</evidence>
<sequence length="318" mass="34114">MSLPRRSSSSSGADGLPPPLPLLVPTPRTSEPLDGTGNDTWLFSPPALRRPSGRTSSIAAFFQQATLPPLQKSYPMPETKDGRRRQYRVPFVLFACFAVFAILAGVLVFGSRDSDSASEKTATNITVAPVAPTTATPAPTAMLEAVEITEEANASGMGDGTNVPWKFHRYYFVNNCTEPLHIYQKPVNMTRWGFCDLAVGTYGCAGNETGASYHTPAASLDQATLFEVAVVGSTVSYDISVIPPGCGHEMSLAGCKARSGKIGFNLPMRVTPLQSTCPTLTCLEDGCVDAYHYPDEPNKTRVCMEPTATFQVTFCPSP</sequence>